<feature type="region of interest" description="Disordered" evidence="1">
    <location>
        <begin position="129"/>
        <end position="150"/>
    </location>
</feature>
<sequence length="150" mass="16883">MAFPSDWTVRRDGSHYNGGKEWFGEGGRCDQERRLRYIDRYYRATRTGERQWIVDGVACASADEAWDRLQAPPVFTPEELIALAVMTDEPTDLRDAYPYEVLKGLTNKGAAIANRGRYVITDAGRAAISDKGEGEKQTARPSAQTRINPR</sequence>
<feature type="compositionally biased region" description="Polar residues" evidence="1">
    <location>
        <begin position="139"/>
        <end position="150"/>
    </location>
</feature>
<evidence type="ECO:0000256" key="1">
    <source>
        <dbReference type="SAM" id="MobiDB-lite"/>
    </source>
</evidence>
<dbReference type="Proteomes" id="UP000639859">
    <property type="component" value="Unassembled WGS sequence"/>
</dbReference>
<accession>A0ABS0SYB6</accession>
<feature type="compositionally biased region" description="Basic and acidic residues" evidence="1">
    <location>
        <begin position="129"/>
        <end position="138"/>
    </location>
</feature>
<protein>
    <recommendedName>
        <fullName evidence="4">Restriction system protein Mrr-like N-terminal domain-containing protein</fullName>
    </recommendedName>
</protein>
<name>A0ABS0SYB6_9CAUL</name>
<organism evidence="2 3">
    <name type="scientific">Caulobacter hibisci</name>
    <dbReference type="NCBI Taxonomy" id="2035993"/>
    <lineage>
        <taxon>Bacteria</taxon>
        <taxon>Pseudomonadati</taxon>
        <taxon>Pseudomonadota</taxon>
        <taxon>Alphaproteobacteria</taxon>
        <taxon>Caulobacterales</taxon>
        <taxon>Caulobacteraceae</taxon>
        <taxon>Caulobacter</taxon>
    </lineage>
</organism>
<evidence type="ECO:0000313" key="2">
    <source>
        <dbReference type="EMBL" id="MBI1684426.1"/>
    </source>
</evidence>
<proteinExistence type="predicted"/>
<dbReference type="EMBL" id="JADWOX010000007">
    <property type="protein sequence ID" value="MBI1684426.1"/>
    <property type="molecule type" value="Genomic_DNA"/>
</dbReference>
<evidence type="ECO:0000313" key="3">
    <source>
        <dbReference type="Proteomes" id="UP000639859"/>
    </source>
</evidence>
<comment type="caution">
    <text evidence="2">The sequence shown here is derived from an EMBL/GenBank/DDBJ whole genome shotgun (WGS) entry which is preliminary data.</text>
</comment>
<evidence type="ECO:0008006" key="4">
    <source>
        <dbReference type="Google" id="ProtNLM"/>
    </source>
</evidence>
<reference evidence="2 3" key="1">
    <citation type="submission" date="2020-11" db="EMBL/GenBank/DDBJ databases">
        <title>genome sequence of strain KACC 18849.</title>
        <authorList>
            <person name="Gao J."/>
            <person name="Zhang X."/>
        </authorList>
    </citation>
    <scope>NUCLEOTIDE SEQUENCE [LARGE SCALE GENOMIC DNA]</scope>
    <source>
        <strain evidence="2 3">KACC 18849</strain>
    </source>
</reference>
<dbReference type="RefSeq" id="WP_198576339.1">
    <property type="nucleotide sequence ID" value="NZ_JADWOX010000007.1"/>
</dbReference>
<keyword evidence="3" id="KW-1185">Reference proteome</keyword>
<gene>
    <name evidence="2" type="ORF">I4Q42_12180</name>
</gene>